<dbReference type="EMBL" id="CADCWF010000110">
    <property type="protein sequence ID" value="CAA9550897.1"/>
    <property type="molecule type" value="Genomic_DNA"/>
</dbReference>
<protein>
    <submittedName>
        <fullName evidence="1">Uncharacterized protein</fullName>
    </submittedName>
</protein>
<gene>
    <name evidence="1" type="ORF">AVDCRST_MAG59-1746</name>
</gene>
<reference evidence="1" key="1">
    <citation type="submission" date="2020-02" db="EMBL/GenBank/DDBJ databases">
        <authorList>
            <person name="Meier V. D."/>
        </authorList>
    </citation>
    <scope>NUCLEOTIDE SEQUENCE</scope>
    <source>
        <strain evidence="1">AVDCRST_MAG59</strain>
    </source>
</reference>
<evidence type="ECO:0000313" key="1">
    <source>
        <dbReference type="EMBL" id="CAA9550897.1"/>
    </source>
</evidence>
<proteinExistence type="predicted"/>
<sequence>RVPRRPLQIGLAGLLLSTAYTLLR</sequence>
<name>A0A6J4UL12_9BACT</name>
<feature type="non-terminal residue" evidence="1">
    <location>
        <position position="1"/>
    </location>
</feature>
<organism evidence="1">
    <name type="scientific">uncultured Thermomicrobiales bacterium</name>
    <dbReference type="NCBI Taxonomy" id="1645740"/>
    <lineage>
        <taxon>Bacteria</taxon>
        <taxon>Pseudomonadati</taxon>
        <taxon>Thermomicrobiota</taxon>
        <taxon>Thermomicrobia</taxon>
        <taxon>Thermomicrobiales</taxon>
        <taxon>environmental samples</taxon>
    </lineage>
</organism>
<accession>A0A6J4UL12</accession>
<dbReference type="AlphaFoldDB" id="A0A6J4UL12"/>